<dbReference type="Pfam" id="PF00571">
    <property type="entry name" value="CBS"/>
    <property type="match status" value="1"/>
</dbReference>
<dbReference type="InterPro" id="IPR051676">
    <property type="entry name" value="UPF0053_domain"/>
</dbReference>
<dbReference type="InterPro" id="IPR046342">
    <property type="entry name" value="CBS_dom_sf"/>
</dbReference>
<evidence type="ECO:0000256" key="1">
    <source>
        <dbReference type="ARBA" id="ARBA00004651"/>
    </source>
</evidence>
<dbReference type="InterPro" id="IPR016169">
    <property type="entry name" value="FAD-bd_PCMH_sub2"/>
</dbReference>
<keyword evidence="5 9" id="KW-1133">Transmembrane helix</keyword>
<dbReference type="PANTHER" id="PTHR43099:SF5">
    <property type="entry name" value="HLYC_CORC FAMILY TRANSPORTER"/>
    <property type="match status" value="1"/>
</dbReference>
<dbReference type="PROSITE" id="PS51371">
    <property type="entry name" value="CBS"/>
    <property type="match status" value="1"/>
</dbReference>
<evidence type="ECO:0000313" key="14">
    <source>
        <dbReference type="Proteomes" id="UP001500936"/>
    </source>
</evidence>
<organism evidence="13 14">
    <name type="scientific">Nibrella viscosa</name>
    <dbReference type="NCBI Taxonomy" id="1084524"/>
    <lineage>
        <taxon>Bacteria</taxon>
        <taxon>Pseudomonadati</taxon>
        <taxon>Bacteroidota</taxon>
        <taxon>Cytophagia</taxon>
        <taxon>Cytophagales</taxon>
        <taxon>Spirosomataceae</taxon>
        <taxon>Nibrella</taxon>
    </lineage>
</organism>
<dbReference type="SUPFAM" id="SSF56176">
    <property type="entry name" value="FAD-binding/transporter-associated domain-like"/>
    <property type="match status" value="1"/>
</dbReference>
<dbReference type="InterPro" id="IPR005170">
    <property type="entry name" value="Transptr-assoc_dom"/>
</dbReference>
<dbReference type="Gene3D" id="3.30.465.10">
    <property type="match status" value="1"/>
</dbReference>
<dbReference type="SMART" id="SM01091">
    <property type="entry name" value="CorC_HlyC"/>
    <property type="match status" value="1"/>
</dbReference>
<dbReference type="Gene3D" id="3.10.580.10">
    <property type="entry name" value="CBS-domain"/>
    <property type="match status" value="1"/>
</dbReference>
<dbReference type="Proteomes" id="UP001500936">
    <property type="component" value="Unassembled WGS sequence"/>
</dbReference>
<dbReference type="Pfam" id="PF03471">
    <property type="entry name" value="CorC_HlyC"/>
    <property type="match status" value="1"/>
</dbReference>
<evidence type="ECO:0000256" key="6">
    <source>
        <dbReference type="ARBA" id="ARBA00023122"/>
    </source>
</evidence>
<comment type="subcellular location">
    <subcellularLocation>
        <location evidence="1">Cell membrane</location>
        <topology evidence="1">Multi-pass membrane protein</topology>
    </subcellularLocation>
</comment>
<proteinExistence type="predicted"/>
<evidence type="ECO:0000256" key="3">
    <source>
        <dbReference type="ARBA" id="ARBA00022692"/>
    </source>
</evidence>
<evidence type="ECO:0000256" key="8">
    <source>
        <dbReference type="PROSITE-ProRule" id="PRU00703"/>
    </source>
</evidence>
<reference evidence="14" key="1">
    <citation type="journal article" date="2019" name="Int. J. Syst. Evol. Microbiol.">
        <title>The Global Catalogue of Microorganisms (GCM) 10K type strain sequencing project: providing services to taxonomists for standard genome sequencing and annotation.</title>
        <authorList>
            <consortium name="The Broad Institute Genomics Platform"/>
            <consortium name="The Broad Institute Genome Sequencing Center for Infectious Disease"/>
            <person name="Wu L."/>
            <person name="Ma J."/>
        </authorList>
    </citation>
    <scope>NUCLEOTIDE SEQUENCE [LARGE SCALE GENOMIC DNA]</scope>
    <source>
        <strain evidence="14">JCM 17925</strain>
    </source>
</reference>
<dbReference type="PROSITE" id="PS51846">
    <property type="entry name" value="CNNM"/>
    <property type="match status" value="1"/>
</dbReference>
<dbReference type="PANTHER" id="PTHR43099">
    <property type="entry name" value="UPF0053 PROTEIN YRKA"/>
    <property type="match status" value="1"/>
</dbReference>
<protein>
    <submittedName>
        <fullName evidence="13">Hemolysin family protein</fullName>
    </submittedName>
</protein>
<evidence type="ECO:0000256" key="9">
    <source>
        <dbReference type="PROSITE-ProRule" id="PRU01193"/>
    </source>
</evidence>
<evidence type="ECO:0000259" key="12">
    <source>
        <dbReference type="PROSITE" id="PS51846"/>
    </source>
</evidence>
<evidence type="ECO:0000313" key="13">
    <source>
        <dbReference type="EMBL" id="GAA4395148.1"/>
    </source>
</evidence>
<dbReference type="CDD" id="cd04590">
    <property type="entry name" value="CBS_pair_CorC_HlyC_assoc"/>
    <property type="match status" value="1"/>
</dbReference>
<keyword evidence="14" id="KW-1185">Reference proteome</keyword>
<dbReference type="InterPro" id="IPR000644">
    <property type="entry name" value="CBS_dom"/>
</dbReference>
<keyword evidence="6 8" id="KW-0129">CBS domain</keyword>
<feature type="transmembrane region" description="Helical" evidence="10">
    <location>
        <begin position="97"/>
        <end position="119"/>
    </location>
</feature>
<evidence type="ECO:0000256" key="2">
    <source>
        <dbReference type="ARBA" id="ARBA00022475"/>
    </source>
</evidence>
<evidence type="ECO:0000256" key="10">
    <source>
        <dbReference type="SAM" id="Phobius"/>
    </source>
</evidence>
<dbReference type="Pfam" id="PF01595">
    <property type="entry name" value="CNNM"/>
    <property type="match status" value="1"/>
</dbReference>
<feature type="transmembrane region" description="Helical" evidence="10">
    <location>
        <begin position="6"/>
        <end position="30"/>
    </location>
</feature>
<sequence length="431" mass="48815">MESYSLLFGALLALIMAGFFSAIEMAYVSVNRLYFELHSKQGPLGEKLVSKFLKNPILFIGTTLTGNTFFLVLYAVLGVTFLNPMLMTLLPDNFDNPVALILLQTVILTVIFLPVADYLPKSLALIHPDAFLERLAVPIWLIYQAIAPLVRVLIGIARLFIRYILGRQYSEIRPVFGLTDLNNYLQHLNQKVDPEEEIEVDTRIFNNAIELRDVRVRDCMIPRTEIAAVCVDDSIDELRHEFQETGHSKIIVYRDNIDDVIGYCHAVALFQKPASIESILTPMLTVPETMPAQDLMLRFIGERKSLALVVDEFGGTSGIISVEDIVEQIFGEIQDEYDTNEDWTERQIDQNTYLLSARHEIEYLNEKYNWSIPEGDYDTLGGLILAVNEDLPSVNDIIELPPFVFTVVSMDGTRIDTVKVQITQKNEEATS</sequence>
<evidence type="ECO:0000256" key="7">
    <source>
        <dbReference type="ARBA" id="ARBA00023136"/>
    </source>
</evidence>
<accession>A0ABP8JRV5</accession>
<dbReference type="InterPro" id="IPR044751">
    <property type="entry name" value="Ion_transp-like_CBS"/>
</dbReference>
<feature type="domain" description="CBS" evidence="11">
    <location>
        <begin position="279"/>
        <end position="336"/>
    </location>
</feature>
<feature type="domain" description="CNNM transmembrane" evidence="12">
    <location>
        <begin position="1"/>
        <end position="196"/>
    </location>
</feature>
<dbReference type="SUPFAM" id="SSF54631">
    <property type="entry name" value="CBS-domain pair"/>
    <property type="match status" value="1"/>
</dbReference>
<evidence type="ECO:0000259" key="11">
    <source>
        <dbReference type="PROSITE" id="PS51371"/>
    </source>
</evidence>
<feature type="transmembrane region" description="Helical" evidence="10">
    <location>
        <begin position="140"/>
        <end position="161"/>
    </location>
</feature>
<keyword evidence="4" id="KW-0677">Repeat</keyword>
<dbReference type="InterPro" id="IPR002550">
    <property type="entry name" value="CNNM"/>
</dbReference>
<evidence type="ECO:0000256" key="4">
    <source>
        <dbReference type="ARBA" id="ARBA00022737"/>
    </source>
</evidence>
<dbReference type="InterPro" id="IPR036318">
    <property type="entry name" value="FAD-bd_PCMH-like_sf"/>
</dbReference>
<comment type="caution">
    <text evidence="13">The sequence shown here is derived from an EMBL/GenBank/DDBJ whole genome shotgun (WGS) entry which is preliminary data.</text>
</comment>
<evidence type="ECO:0000256" key="5">
    <source>
        <dbReference type="ARBA" id="ARBA00022989"/>
    </source>
</evidence>
<keyword evidence="7 9" id="KW-0472">Membrane</keyword>
<keyword evidence="2" id="KW-1003">Cell membrane</keyword>
<keyword evidence="3 9" id="KW-0812">Transmembrane</keyword>
<dbReference type="EMBL" id="BAABHB010000001">
    <property type="protein sequence ID" value="GAA4395148.1"/>
    <property type="molecule type" value="Genomic_DNA"/>
</dbReference>
<dbReference type="RefSeq" id="WP_345262974.1">
    <property type="nucleotide sequence ID" value="NZ_BAABHB010000001.1"/>
</dbReference>
<name>A0ABP8JRV5_9BACT</name>
<gene>
    <name evidence="13" type="ORF">GCM10023187_01700</name>
</gene>